<evidence type="ECO:0000256" key="1">
    <source>
        <dbReference type="SAM" id="Phobius"/>
    </source>
</evidence>
<keyword evidence="1" id="KW-0472">Membrane</keyword>
<evidence type="ECO:0000313" key="3">
    <source>
        <dbReference type="Proteomes" id="UP001234989"/>
    </source>
</evidence>
<keyword evidence="1" id="KW-0812">Transmembrane</keyword>
<sequence length="27" mass="3188">MINNQDLGFFATFLGIFVLCWWLLIIV</sequence>
<dbReference type="EMBL" id="CP133621">
    <property type="protein sequence ID" value="WMV51901.1"/>
    <property type="molecule type" value="Genomic_DNA"/>
</dbReference>
<evidence type="ECO:0000313" key="2">
    <source>
        <dbReference type="EMBL" id="WMV51901.1"/>
    </source>
</evidence>
<gene>
    <name evidence="2" type="ORF">MTR67_045286</name>
</gene>
<protein>
    <submittedName>
        <fullName evidence="2">Uncharacterized protein</fullName>
    </submittedName>
</protein>
<keyword evidence="3" id="KW-1185">Reference proteome</keyword>
<reference evidence="2" key="1">
    <citation type="submission" date="2023-08" db="EMBL/GenBank/DDBJ databases">
        <title>A de novo genome assembly of Solanum verrucosum Schlechtendal, a Mexican diploid species geographically isolated from the other diploid A-genome species in potato relatives.</title>
        <authorList>
            <person name="Hosaka K."/>
        </authorList>
    </citation>
    <scope>NUCLEOTIDE SEQUENCE</scope>
    <source>
        <tissue evidence="2">Young leaves</tissue>
    </source>
</reference>
<feature type="transmembrane region" description="Helical" evidence="1">
    <location>
        <begin position="7"/>
        <end position="26"/>
    </location>
</feature>
<proteinExistence type="predicted"/>
<keyword evidence="1" id="KW-1133">Transmembrane helix</keyword>
<dbReference type="Proteomes" id="UP001234989">
    <property type="component" value="Chromosome 10"/>
</dbReference>
<name>A0AAF0ZUF9_SOLVR</name>
<accession>A0AAF0ZUF9</accession>
<organism evidence="2 3">
    <name type="scientific">Solanum verrucosum</name>
    <dbReference type="NCBI Taxonomy" id="315347"/>
    <lineage>
        <taxon>Eukaryota</taxon>
        <taxon>Viridiplantae</taxon>
        <taxon>Streptophyta</taxon>
        <taxon>Embryophyta</taxon>
        <taxon>Tracheophyta</taxon>
        <taxon>Spermatophyta</taxon>
        <taxon>Magnoliopsida</taxon>
        <taxon>eudicotyledons</taxon>
        <taxon>Gunneridae</taxon>
        <taxon>Pentapetalae</taxon>
        <taxon>asterids</taxon>
        <taxon>lamiids</taxon>
        <taxon>Solanales</taxon>
        <taxon>Solanaceae</taxon>
        <taxon>Solanoideae</taxon>
        <taxon>Solaneae</taxon>
        <taxon>Solanum</taxon>
    </lineage>
</organism>
<dbReference type="AlphaFoldDB" id="A0AAF0ZUF9"/>